<dbReference type="RefSeq" id="XP_031860389.1">
    <property type="nucleotide sequence ID" value="XM_032005428.1"/>
</dbReference>
<feature type="compositionally biased region" description="Polar residues" evidence="2">
    <location>
        <begin position="131"/>
        <end position="146"/>
    </location>
</feature>
<organism evidence="3 4">
    <name type="scientific">Kwoniella shandongensis</name>
    <dbReference type="NCBI Taxonomy" id="1734106"/>
    <lineage>
        <taxon>Eukaryota</taxon>
        <taxon>Fungi</taxon>
        <taxon>Dikarya</taxon>
        <taxon>Basidiomycota</taxon>
        <taxon>Agaricomycotina</taxon>
        <taxon>Tremellomycetes</taxon>
        <taxon>Tremellales</taxon>
        <taxon>Cryptococcaceae</taxon>
        <taxon>Kwoniella</taxon>
    </lineage>
</organism>
<feature type="region of interest" description="Disordered" evidence="2">
    <location>
        <begin position="190"/>
        <end position="210"/>
    </location>
</feature>
<dbReference type="EMBL" id="CP144057">
    <property type="protein sequence ID" value="WWD19858.1"/>
    <property type="molecule type" value="Genomic_DNA"/>
</dbReference>
<sequence>MAFNSLADELANAFDDGPSSNIGGSGGGGVSKSLAEEFGLDFDLQEEEREDERVSDEANGNELDPFIPQVLKRELPLDLSLARIHDPESSDELDIHVHEGHSFSPNNGNTQLAEYLSKDDYHPEDIAPAFSHTNRGPTLTSSSGSSKLRPKASYYDDEARSPPRSRADQDPLITLSETIATTSRFLTSLKELDNPSRATSAQVDGERQKEGQTLELRLQFHLGKMVESERVRDEQLRELGVIAREMGVVRWGEGMDPSNSHELQMIGEEDEGEEGYDGGWTGESQAQAVRTDMPTREEEEGIYTRIEEALEDDEDAYLDPHEALLDQSFALSHAADKSLVPPISIDDKLPVLPHQTSLHISDTNNFLAILFALSESLHTSSSLSTSLQRQVRGIRASVETWRARDNQEIEARRLIEEYEERKVREGLSGKGNGVGEKLRKECEEFEERLEEWGKRMEEIRRGVNVMA</sequence>
<proteinExistence type="predicted"/>
<feature type="compositionally biased region" description="Acidic residues" evidence="2">
    <location>
        <begin position="38"/>
        <end position="50"/>
    </location>
</feature>
<feature type="coiled-coil region" evidence="1">
    <location>
        <begin position="404"/>
        <end position="462"/>
    </location>
</feature>
<dbReference type="AlphaFoldDB" id="A0A5M6BYI8"/>
<evidence type="ECO:0000256" key="2">
    <source>
        <dbReference type="SAM" id="MobiDB-lite"/>
    </source>
</evidence>
<reference evidence="3" key="2">
    <citation type="submission" date="2024-01" db="EMBL/GenBank/DDBJ databases">
        <title>Comparative genomics of Cryptococcus and Kwoniella reveals pathogenesis evolution and contrasting modes of karyotype evolution via chromosome fusion or intercentromeric recombination.</title>
        <authorList>
            <person name="Coelho M.A."/>
            <person name="David-Palma M."/>
            <person name="Shea T."/>
            <person name="Bowers K."/>
            <person name="McGinley-Smith S."/>
            <person name="Mohammad A.W."/>
            <person name="Gnirke A."/>
            <person name="Yurkov A.M."/>
            <person name="Nowrousian M."/>
            <person name="Sun S."/>
            <person name="Cuomo C.A."/>
            <person name="Heitman J."/>
        </authorList>
    </citation>
    <scope>NUCLEOTIDE SEQUENCE</scope>
    <source>
        <strain evidence="3">CBS 12478</strain>
    </source>
</reference>
<feature type="compositionally biased region" description="Basic and acidic residues" evidence="2">
    <location>
        <begin position="157"/>
        <end position="169"/>
    </location>
</feature>
<feature type="region of interest" description="Disordered" evidence="2">
    <location>
        <begin position="12"/>
        <end position="67"/>
    </location>
</feature>
<gene>
    <name evidence="3" type="ORF">CI109_104325</name>
</gene>
<name>A0A5M6BYI8_9TREE</name>
<keyword evidence="1" id="KW-0175">Coiled coil</keyword>
<feature type="region of interest" description="Disordered" evidence="2">
    <location>
        <begin position="123"/>
        <end position="171"/>
    </location>
</feature>
<protein>
    <submittedName>
        <fullName evidence="3">Uncharacterized protein</fullName>
    </submittedName>
</protein>
<dbReference type="OrthoDB" id="2564945at2759"/>
<evidence type="ECO:0000313" key="3">
    <source>
        <dbReference type="EMBL" id="WWD19858.1"/>
    </source>
</evidence>
<dbReference type="GeneID" id="43589577"/>
<reference evidence="3" key="1">
    <citation type="submission" date="2017-08" db="EMBL/GenBank/DDBJ databases">
        <authorList>
            <person name="Cuomo C."/>
            <person name="Billmyre B."/>
            <person name="Heitman J."/>
        </authorList>
    </citation>
    <scope>NUCLEOTIDE SEQUENCE</scope>
    <source>
        <strain evidence="3">CBS 12478</strain>
    </source>
</reference>
<keyword evidence="4" id="KW-1185">Reference proteome</keyword>
<dbReference type="KEGG" id="ksn:43589577"/>
<accession>A0A5M6BYI8</accession>
<evidence type="ECO:0000313" key="4">
    <source>
        <dbReference type="Proteomes" id="UP000322225"/>
    </source>
</evidence>
<evidence type="ECO:0000256" key="1">
    <source>
        <dbReference type="SAM" id="Coils"/>
    </source>
</evidence>
<dbReference type="Proteomes" id="UP000322225">
    <property type="component" value="Chromosome 7"/>
</dbReference>